<comment type="subcellular location">
    <subcellularLocation>
        <location evidence="1 8">Cell membrane</location>
        <topology evidence="1 8">Multi-pass membrane protein</topology>
    </subcellularLocation>
</comment>
<dbReference type="KEGG" id="bao:BAMF_3669"/>
<reference evidence="10" key="2">
    <citation type="journal article" date="2011" name="J. Biotechnol.">
        <title>Genome sequence of B. amyloliquefaciens type strain DSM7(T) reveals differences to plant-associated B. amyloliquefaciens FZB42.</title>
        <authorList>
            <person name="Ruckert C."/>
            <person name="Blom J."/>
            <person name="Chen X."/>
            <person name="Reva O."/>
            <person name="Borriss R."/>
        </authorList>
    </citation>
    <scope>NUCLEOTIDE SEQUENCE [LARGE SCALE GENOMIC DNA]</scope>
    <source>
        <strain evidence="10">DSM 7</strain>
    </source>
</reference>
<evidence type="ECO:0000256" key="2">
    <source>
        <dbReference type="ARBA" id="ARBA00010166"/>
    </source>
</evidence>
<dbReference type="PANTHER" id="PTHR33931:SF2">
    <property type="entry name" value="HOLIN-LIKE PROTEIN CIDA"/>
    <property type="match status" value="1"/>
</dbReference>
<feature type="transmembrane region" description="Helical" evidence="8">
    <location>
        <begin position="89"/>
        <end position="112"/>
    </location>
</feature>
<evidence type="ECO:0000256" key="6">
    <source>
        <dbReference type="ARBA" id="ARBA00022989"/>
    </source>
</evidence>
<dbReference type="Proteomes" id="UP000006562">
    <property type="component" value="Chromosome"/>
</dbReference>
<proteinExistence type="inferred from homology"/>
<dbReference type="GO" id="GO:0019835">
    <property type="term" value="P:cytolysis"/>
    <property type="evidence" value="ECO:0007669"/>
    <property type="project" value="UniProtKB-UniRule"/>
</dbReference>
<sequence>MMKKLLLTVIQIALLFIFARLINWVTAALHINIPGSIIGIVILFTLLHFKIIKLEWIELGAAWLLGELLLFFIPSAVGVIEYGDIMSKFGVSILLVVVISTFVVMVSTGTLTQLIAKRKEKKQTCSSES</sequence>
<evidence type="ECO:0000256" key="4">
    <source>
        <dbReference type="ARBA" id="ARBA00022692"/>
    </source>
</evidence>
<keyword evidence="10" id="KW-1185">Reference proteome</keyword>
<organism evidence="9 10">
    <name type="scientific">Bacillus amyloliquefaciens (strain ATCC 23350 / DSM 7 / BCRC 11601 / CCUG 28519 / NBRC 15535 / NRRL B-14393 / F)</name>
    <dbReference type="NCBI Taxonomy" id="692420"/>
    <lineage>
        <taxon>Bacteria</taxon>
        <taxon>Bacillati</taxon>
        <taxon>Bacillota</taxon>
        <taxon>Bacilli</taxon>
        <taxon>Bacillales</taxon>
        <taxon>Bacillaceae</taxon>
        <taxon>Bacillus</taxon>
        <taxon>Bacillus amyloliquefaciens group</taxon>
    </lineage>
</organism>
<dbReference type="GO" id="GO:0012501">
    <property type="term" value="P:programmed cell death"/>
    <property type="evidence" value="ECO:0007669"/>
    <property type="project" value="UniProtKB-UniRule"/>
</dbReference>
<feature type="transmembrane region" description="Helical" evidence="8">
    <location>
        <begin position="61"/>
        <end position="83"/>
    </location>
</feature>
<comment type="function">
    <text evidence="8">Increases the activity of extracellular murein hydrolases possibly by mediating their export via hole formation. Inhibited by the antiholin-like proteins LrgAB. In an unstressed cell, the LrgAB products probably inhibit the function of the CidA protein. When a cell is stressed by the addition of antibiotics or by other factors in the environment, CidA possibly oligomerizes within the bacterial cell membrane, creating lesions that disrupt the proton motive force, which in turn results in loss of cell viability. These lesions are also hypothesized to regulate the subsequent cell lysis by either allowing the murein hydrolases access to the cell wall substrate and/or regulating their activity by a possible change in the cell wall pH that results from loss of membrane potential.</text>
</comment>
<evidence type="ECO:0000256" key="1">
    <source>
        <dbReference type="ARBA" id="ARBA00004651"/>
    </source>
</evidence>
<evidence type="ECO:0000313" key="9">
    <source>
        <dbReference type="EMBL" id="CBI44795.1"/>
    </source>
</evidence>
<dbReference type="GO" id="GO:0005886">
    <property type="term" value="C:plasma membrane"/>
    <property type="evidence" value="ECO:0007669"/>
    <property type="project" value="UniProtKB-SubCell"/>
</dbReference>
<reference evidence="9 10" key="1">
    <citation type="journal article" date="2011" name="Int. J. Syst. Evol. Microbiol.">
        <title>Relationship of Bacillus amyloliquefaciens clades associated with strains DSM 7T and FZB42T: a proposal for Bacillus amyloliquefaciens subsp. amyloliquefaciens subsp. nov. and Bacillus amyloliquefaciens subsp. plantarum subsp. nov. based on complete genome sequence comparisons.</title>
        <authorList>
            <person name="Borriss R."/>
            <person name="Chen X.H."/>
            <person name="Rueckert C."/>
            <person name="Blom J."/>
            <person name="Becker A."/>
            <person name="Baumgarth B."/>
            <person name="Fan B."/>
            <person name="Pukall R."/>
            <person name="Schumann P."/>
            <person name="Sproer C."/>
            <person name="Junge H."/>
            <person name="Vater J."/>
            <person name="Puhler A."/>
            <person name="Klenk H.P."/>
        </authorList>
    </citation>
    <scope>NUCLEOTIDE SEQUENCE [LARGE SCALE GENOMIC DNA]</scope>
    <source>
        <strain evidence="10">DSM 7</strain>
    </source>
</reference>
<accession>A0A9P1JKT7</accession>
<evidence type="ECO:0000256" key="8">
    <source>
        <dbReference type="HAMAP-Rule" id="MF_01143"/>
    </source>
</evidence>
<dbReference type="InterPro" id="IPR023760">
    <property type="entry name" value="Holin-like_CidA"/>
</dbReference>
<keyword evidence="4 8" id="KW-0812">Transmembrane</keyword>
<keyword evidence="3 8" id="KW-1003">Cell membrane</keyword>
<comment type="similarity">
    <text evidence="2 8">Belongs to the CidA/LrgA family. CidA subfamily.</text>
</comment>
<dbReference type="Pfam" id="PF03788">
    <property type="entry name" value="LrgA"/>
    <property type="match status" value="1"/>
</dbReference>
<keyword evidence="5 8" id="KW-0204">Cytolysis</keyword>
<protein>
    <recommendedName>
        <fullName evidence="8">Holin-like protein CidA</fullName>
    </recommendedName>
</protein>
<evidence type="ECO:0000256" key="3">
    <source>
        <dbReference type="ARBA" id="ARBA00022475"/>
    </source>
</evidence>
<dbReference type="GO" id="GO:0016787">
    <property type="term" value="F:hydrolase activity"/>
    <property type="evidence" value="ECO:0007669"/>
    <property type="project" value="UniProtKB-KW"/>
</dbReference>
<keyword evidence="9" id="KW-0378">Hydrolase</keyword>
<keyword evidence="6 8" id="KW-1133">Transmembrane helix</keyword>
<dbReference type="EMBL" id="FN597644">
    <property type="protein sequence ID" value="CBI44795.1"/>
    <property type="molecule type" value="Genomic_DNA"/>
</dbReference>
<name>A0A9P1JKT7_BACAS</name>
<dbReference type="InterPro" id="IPR005538">
    <property type="entry name" value="LrgA/CidA"/>
</dbReference>
<evidence type="ECO:0000256" key="5">
    <source>
        <dbReference type="ARBA" id="ARBA00022852"/>
    </source>
</evidence>
<feature type="transmembrane region" description="Helical" evidence="8">
    <location>
        <begin position="29"/>
        <end position="49"/>
    </location>
</feature>
<comment type="caution">
    <text evidence="8">Lacks conserved residue(s) required for the propagation of feature annotation.</text>
</comment>
<dbReference type="AlphaFoldDB" id="A0A9P1JKT7"/>
<keyword evidence="7 8" id="KW-0472">Membrane</keyword>
<dbReference type="GO" id="GO:0031640">
    <property type="term" value="P:killing of cells of another organism"/>
    <property type="evidence" value="ECO:0007669"/>
    <property type="project" value="UniProtKB-KW"/>
</dbReference>
<dbReference type="HAMAP" id="MF_01143">
    <property type="entry name" value="CidA"/>
    <property type="match status" value="1"/>
</dbReference>
<dbReference type="PANTHER" id="PTHR33931">
    <property type="entry name" value="HOLIN-LIKE PROTEIN CIDA-RELATED"/>
    <property type="match status" value="1"/>
</dbReference>
<evidence type="ECO:0000256" key="7">
    <source>
        <dbReference type="ARBA" id="ARBA00023136"/>
    </source>
</evidence>
<evidence type="ECO:0000313" key="10">
    <source>
        <dbReference type="Proteomes" id="UP000006562"/>
    </source>
</evidence>
<gene>
    <name evidence="8 9" type="primary">cidA</name>
    <name evidence="9" type="ordered locus">BAMF_3669</name>
</gene>
<dbReference type="NCBIfam" id="NF002460">
    <property type="entry name" value="PRK01658.1"/>
    <property type="match status" value="1"/>
</dbReference>